<reference evidence="2 3" key="1">
    <citation type="submission" date="2019-08" db="EMBL/GenBank/DDBJ databases">
        <title>Draft genome sequences of two oriental melons (Cucumis melo L. var makuwa).</title>
        <authorList>
            <person name="Kwon S.-Y."/>
        </authorList>
    </citation>
    <scope>NUCLEOTIDE SEQUENCE [LARGE SCALE GENOMIC DNA]</scope>
    <source>
        <strain evidence="3">cv. SW 3</strain>
        <tissue evidence="2">Leaf</tissue>
    </source>
</reference>
<dbReference type="EMBL" id="SSTE01006842">
    <property type="protein sequence ID" value="KAA0058217.1"/>
    <property type="molecule type" value="Genomic_DNA"/>
</dbReference>
<gene>
    <name evidence="2" type="ORF">E6C27_scaffold274G005400</name>
</gene>
<organism evidence="2 3">
    <name type="scientific">Cucumis melo var. makuwa</name>
    <name type="common">Oriental melon</name>
    <dbReference type="NCBI Taxonomy" id="1194695"/>
    <lineage>
        <taxon>Eukaryota</taxon>
        <taxon>Viridiplantae</taxon>
        <taxon>Streptophyta</taxon>
        <taxon>Embryophyta</taxon>
        <taxon>Tracheophyta</taxon>
        <taxon>Spermatophyta</taxon>
        <taxon>Magnoliopsida</taxon>
        <taxon>eudicotyledons</taxon>
        <taxon>Gunneridae</taxon>
        <taxon>Pentapetalae</taxon>
        <taxon>rosids</taxon>
        <taxon>fabids</taxon>
        <taxon>Cucurbitales</taxon>
        <taxon>Cucurbitaceae</taxon>
        <taxon>Benincaseae</taxon>
        <taxon>Cucumis</taxon>
    </lineage>
</organism>
<dbReference type="InterPro" id="IPR025314">
    <property type="entry name" value="DUF4219"/>
</dbReference>
<sequence length="402" mass="46073">MSVGNTIIPDAFLRWEIPFIIDSVLYFTELKPKGKGIRENRRDFAVRSSPPFIPSSSPSSRRSVALCHVCYGSLCSLILAMCSYLLIECLFSMSTTIMSSSYPRNNFIETDAMFLEFEDDLDNIAGGSSFVGDNTEYIEVVKGDLQRLFVLDFNDQAMNRFVEHQMLTTFKEFRADCHRHFKKYSNTEEARANPPNALEQSRTNKAARQRHLTIIVAGPSRFYNDSTSSLREKGSRSIVWSCFEKHTFELGRSCRRLPRMRMHSRCRAVRRHKVRREGGIPDTTVADACDGIERGIPHRSLIAMEKSDIARPISTILDGSNYITWAHQMRSLLIGRKLWRIVIGDITKPIKPTPSVKNTDKNNTEHNDANTSDIVVHETTVEDIKYIERLEDWDNKNHQIIT</sequence>
<proteinExistence type="predicted"/>
<dbReference type="OrthoDB" id="1921870at2759"/>
<evidence type="ECO:0000313" key="3">
    <source>
        <dbReference type="Proteomes" id="UP000321393"/>
    </source>
</evidence>
<dbReference type="Proteomes" id="UP000321393">
    <property type="component" value="Unassembled WGS sequence"/>
</dbReference>
<comment type="caution">
    <text evidence="2">The sequence shown here is derived from an EMBL/GenBank/DDBJ whole genome shotgun (WGS) entry which is preliminary data.</text>
</comment>
<evidence type="ECO:0000259" key="1">
    <source>
        <dbReference type="Pfam" id="PF13961"/>
    </source>
</evidence>
<feature type="domain" description="DUF4219" evidence="1">
    <location>
        <begin position="317"/>
        <end position="343"/>
    </location>
</feature>
<protein>
    <submittedName>
        <fullName evidence="2">CACTA en-spm transposon protein</fullName>
    </submittedName>
</protein>
<evidence type="ECO:0000313" key="2">
    <source>
        <dbReference type="EMBL" id="KAA0058217.1"/>
    </source>
</evidence>
<dbReference type="AlphaFoldDB" id="A0A5A7UU01"/>
<name>A0A5A7UU01_CUCMM</name>
<dbReference type="Pfam" id="PF13961">
    <property type="entry name" value="DUF4219"/>
    <property type="match status" value="1"/>
</dbReference>
<accession>A0A5A7UU01</accession>